<comment type="caution">
    <text evidence="1">The sequence shown here is derived from an EMBL/GenBank/DDBJ whole genome shotgun (WGS) entry which is preliminary data.</text>
</comment>
<evidence type="ECO:0000313" key="2">
    <source>
        <dbReference type="Proteomes" id="UP000275267"/>
    </source>
</evidence>
<evidence type="ECO:0000313" key="1">
    <source>
        <dbReference type="EMBL" id="RLM99463.1"/>
    </source>
</evidence>
<keyword evidence="2" id="KW-1185">Reference proteome</keyword>
<gene>
    <name evidence="1" type="ORF">C2845_PM06G06370</name>
</gene>
<reference evidence="2" key="1">
    <citation type="journal article" date="2019" name="Nat. Commun.">
        <title>The genome of broomcorn millet.</title>
        <authorList>
            <person name="Zou C."/>
            <person name="Miki D."/>
            <person name="Li D."/>
            <person name="Tang Q."/>
            <person name="Xiao L."/>
            <person name="Rajput S."/>
            <person name="Deng P."/>
            <person name="Jia W."/>
            <person name="Huang R."/>
            <person name="Zhang M."/>
            <person name="Sun Y."/>
            <person name="Hu J."/>
            <person name="Fu X."/>
            <person name="Schnable P.S."/>
            <person name="Li F."/>
            <person name="Zhang H."/>
            <person name="Feng B."/>
            <person name="Zhu X."/>
            <person name="Liu R."/>
            <person name="Schnable J.C."/>
            <person name="Zhu J.-K."/>
            <person name="Zhang H."/>
        </authorList>
    </citation>
    <scope>NUCLEOTIDE SEQUENCE [LARGE SCALE GENOMIC DNA]</scope>
</reference>
<protein>
    <recommendedName>
        <fullName evidence="3">GDSL esterase/lipase</fullName>
    </recommendedName>
</protein>
<dbReference type="InterPro" id="IPR036514">
    <property type="entry name" value="SGNH_hydro_sf"/>
</dbReference>
<dbReference type="EMBL" id="PQIB02000009">
    <property type="protein sequence ID" value="RLM99463.1"/>
    <property type="molecule type" value="Genomic_DNA"/>
</dbReference>
<accession>A0A3L6RA49</accession>
<dbReference type="AlphaFoldDB" id="A0A3L6RA49"/>
<dbReference type="Proteomes" id="UP000275267">
    <property type="component" value="Unassembled WGS sequence"/>
</dbReference>
<evidence type="ECO:0008006" key="3">
    <source>
        <dbReference type="Google" id="ProtNLM"/>
    </source>
</evidence>
<organism evidence="1 2">
    <name type="scientific">Panicum miliaceum</name>
    <name type="common">Proso millet</name>
    <name type="synonym">Broomcorn millet</name>
    <dbReference type="NCBI Taxonomy" id="4540"/>
    <lineage>
        <taxon>Eukaryota</taxon>
        <taxon>Viridiplantae</taxon>
        <taxon>Streptophyta</taxon>
        <taxon>Embryophyta</taxon>
        <taxon>Tracheophyta</taxon>
        <taxon>Spermatophyta</taxon>
        <taxon>Magnoliopsida</taxon>
        <taxon>Liliopsida</taxon>
        <taxon>Poales</taxon>
        <taxon>Poaceae</taxon>
        <taxon>PACMAD clade</taxon>
        <taxon>Panicoideae</taxon>
        <taxon>Panicodae</taxon>
        <taxon>Paniceae</taxon>
        <taxon>Panicinae</taxon>
        <taxon>Panicum</taxon>
        <taxon>Panicum sect. Panicum</taxon>
    </lineage>
</organism>
<dbReference type="Gene3D" id="3.40.50.1110">
    <property type="entry name" value="SGNH hydrolase"/>
    <property type="match status" value="1"/>
</dbReference>
<sequence>MAFRWLQCSDFRARRPTSPPPTGDPEILLIQAFRKAVSVLDIGSDCSTGIEWLFMLCCGNGGPPNKFKPGNPCGDLCLPETKVISWDGVHFTYFGSSLAAKLARSGE</sequence>
<proteinExistence type="predicted"/>
<name>A0A3L6RA49_PANMI</name>